<evidence type="ECO:0000313" key="4">
    <source>
        <dbReference type="Proteomes" id="UP000030848"/>
    </source>
</evidence>
<dbReference type="AlphaFoldDB" id="A0A837D4K5"/>
<dbReference type="Proteomes" id="UP000030848">
    <property type="component" value="Unassembled WGS sequence"/>
</dbReference>
<proteinExistence type="predicted"/>
<accession>A0A837D4K5</accession>
<reference evidence="3 4" key="1">
    <citation type="submission" date="2014-10" db="EMBL/GenBank/DDBJ databases">
        <title>Genome sequence of Micropolyspora internatus JCM3315.</title>
        <authorList>
            <person name="Shin S.-K."/>
            <person name="Yi H."/>
        </authorList>
    </citation>
    <scope>NUCLEOTIDE SEQUENCE [LARGE SCALE GENOMIC DNA]</scope>
    <source>
        <strain evidence="3 4">JCM 3315</strain>
    </source>
</reference>
<dbReference type="OMA" id="ERCREWI"/>
<name>A0A837D4K5_9PSEU</name>
<sequence length="284" mass="29823">MNNPLVVDNTDPDNFYAEDRKDGDPFTKMEIPSRDGTGFMTGITPFEAGWAIAEGIDRGDWALSVSGLVGVGLDTAAAVTDPIGFVAGQVISWMLEHIEPAREALDKLAGNPDMVKAYAESWTNIEKEMTELAEEVKSAAPAETQNWLGGAAEAYRAKAEELSAVYNNAAGAAHGIAGLTVGMAEVVNGVRTAVRDLLASIAGSLVSWTIELLCSLGTAAPAVAAQATTAISRVVSKVGKLLTALGKAMTDAITWLTVLRDLFDGLIRALDAWSDSQQTAPTVV</sequence>
<dbReference type="Gene3D" id="1.20.1260.20">
    <property type="entry name" value="PPE superfamily"/>
    <property type="match status" value="1"/>
</dbReference>
<evidence type="ECO:0000259" key="2">
    <source>
        <dbReference type="Pfam" id="PF18879"/>
    </source>
</evidence>
<dbReference type="InterPro" id="IPR043796">
    <property type="entry name" value="ESX-1_EspA/EspE-like"/>
</dbReference>
<evidence type="ECO:0000256" key="1">
    <source>
        <dbReference type="SAM" id="MobiDB-lite"/>
    </source>
</evidence>
<gene>
    <name evidence="3" type="ORF">MINT15_27820</name>
</gene>
<feature type="compositionally biased region" description="Basic and acidic residues" evidence="1">
    <location>
        <begin position="17"/>
        <end position="26"/>
    </location>
</feature>
<evidence type="ECO:0000313" key="3">
    <source>
        <dbReference type="EMBL" id="KHF42580.1"/>
    </source>
</evidence>
<organism evidence="3 4">
    <name type="scientific">Saccharomonospora viridis</name>
    <dbReference type="NCBI Taxonomy" id="1852"/>
    <lineage>
        <taxon>Bacteria</taxon>
        <taxon>Bacillati</taxon>
        <taxon>Actinomycetota</taxon>
        <taxon>Actinomycetes</taxon>
        <taxon>Pseudonocardiales</taxon>
        <taxon>Pseudonocardiaceae</taxon>
        <taxon>Saccharomonospora</taxon>
    </lineage>
</organism>
<dbReference type="RefSeq" id="WP_015785759.1">
    <property type="nucleotide sequence ID" value="NZ_CALJZO010000120.1"/>
</dbReference>
<dbReference type="InterPro" id="IPR038332">
    <property type="entry name" value="PPE_sf"/>
</dbReference>
<dbReference type="Pfam" id="PF18879">
    <property type="entry name" value="EspA_EspE"/>
    <property type="match status" value="1"/>
</dbReference>
<comment type="caution">
    <text evidence="3">The sequence shown here is derived from an EMBL/GenBank/DDBJ whole genome shotgun (WGS) entry which is preliminary data.</text>
</comment>
<dbReference type="OrthoDB" id="5069709at2"/>
<feature type="region of interest" description="Disordered" evidence="1">
    <location>
        <begin position="1"/>
        <end position="26"/>
    </location>
</feature>
<protein>
    <recommendedName>
        <fullName evidence="2">ESX-1 secretion-associated protein EspA/EspE-like domain-containing protein</fullName>
    </recommendedName>
</protein>
<feature type="domain" description="ESX-1 secretion-associated protein EspA/EspE-like" evidence="2">
    <location>
        <begin position="126"/>
        <end position="195"/>
    </location>
</feature>
<dbReference type="EMBL" id="JRZE01000006">
    <property type="protein sequence ID" value="KHF42580.1"/>
    <property type="molecule type" value="Genomic_DNA"/>
</dbReference>